<evidence type="ECO:0000256" key="2">
    <source>
        <dbReference type="ARBA" id="ARBA00022980"/>
    </source>
</evidence>
<evidence type="ECO:0000313" key="5">
    <source>
        <dbReference type="Proteomes" id="UP000078348"/>
    </source>
</evidence>
<dbReference type="Gene3D" id="2.40.50.100">
    <property type="match status" value="1"/>
</dbReference>
<dbReference type="STRING" id="478820.A0A196S959"/>
<dbReference type="SUPFAM" id="SSF110324">
    <property type="entry name" value="Ribosomal L27 protein-like"/>
    <property type="match status" value="1"/>
</dbReference>
<dbReference type="GO" id="GO:0006412">
    <property type="term" value="P:translation"/>
    <property type="evidence" value="ECO:0007669"/>
    <property type="project" value="InterPro"/>
</dbReference>
<dbReference type="GO" id="GO:0003735">
    <property type="term" value="F:structural constituent of ribosome"/>
    <property type="evidence" value="ECO:0007669"/>
    <property type="project" value="InterPro"/>
</dbReference>
<dbReference type="OrthoDB" id="1867012at2759"/>
<dbReference type="AlphaFoldDB" id="A0A196S959"/>
<keyword evidence="2 4" id="KW-0689">Ribosomal protein</keyword>
<dbReference type="Proteomes" id="UP000078348">
    <property type="component" value="Unassembled WGS sequence"/>
</dbReference>
<name>A0A196S959_BLAHN</name>
<sequence length="129" mass="14436">MSLLLRTLKPLCSSIPFCPQWVLCRYAHNQSGGKTSNGRDSNPKYLGVKKYGCQKVIPGNIIVRQRGTKYHAGEGVGTGRDYTLYALTEGYVHFTWNPFTKKQTISITDKPLPSTKITDPKSVPKRIYG</sequence>
<dbReference type="GO" id="GO:0005762">
    <property type="term" value="C:mitochondrial large ribosomal subunit"/>
    <property type="evidence" value="ECO:0007669"/>
    <property type="project" value="TreeGrafter"/>
</dbReference>
<dbReference type="Pfam" id="PF01016">
    <property type="entry name" value="Ribosomal_L27"/>
    <property type="match status" value="1"/>
</dbReference>
<dbReference type="EMBL" id="LXWW01000541">
    <property type="protein sequence ID" value="OAO12524.1"/>
    <property type="molecule type" value="Genomic_DNA"/>
</dbReference>
<dbReference type="NCBIfam" id="TIGR00062">
    <property type="entry name" value="L27"/>
    <property type="match status" value="1"/>
</dbReference>
<dbReference type="PROSITE" id="PS00831">
    <property type="entry name" value="RIBOSOMAL_L27"/>
    <property type="match status" value="1"/>
</dbReference>
<organism evidence="4 5">
    <name type="scientific">Blastocystis sp. subtype 1 (strain ATCC 50177 / NandII)</name>
    <dbReference type="NCBI Taxonomy" id="478820"/>
    <lineage>
        <taxon>Eukaryota</taxon>
        <taxon>Sar</taxon>
        <taxon>Stramenopiles</taxon>
        <taxon>Bigyra</taxon>
        <taxon>Opalozoa</taxon>
        <taxon>Opalinata</taxon>
        <taxon>Blastocystidae</taxon>
        <taxon>Blastocystis</taxon>
    </lineage>
</organism>
<keyword evidence="3" id="KW-0687">Ribonucleoprotein</keyword>
<gene>
    <name evidence="4" type="ORF">AV274_5792</name>
</gene>
<dbReference type="InterPro" id="IPR018261">
    <property type="entry name" value="Ribosomal_bL27_CS"/>
</dbReference>
<accession>A0A196S959</accession>
<proteinExistence type="inferred from homology"/>
<evidence type="ECO:0000256" key="3">
    <source>
        <dbReference type="ARBA" id="ARBA00023274"/>
    </source>
</evidence>
<dbReference type="PRINTS" id="PR00063">
    <property type="entry name" value="RIBOSOMALL27"/>
</dbReference>
<reference evidence="4 5" key="1">
    <citation type="submission" date="2016-05" db="EMBL/GenBank/DDBJ databases">
        <title>Nuclear genome of Blastocystis sp. subtype 1 NandII.</title>
        <authorList>
            <person name="Gentekaki E."/>
            <person name="Curtis B."/>
            <person name="Stairs C."/>
            <person name="Eme L."/>
            <person name="Herman E."/>
            <person name="Klimes V."/>
            <person name="Arias M.C."/>
            <person name="Elias M."/>
            <person name="Hilliou F."/>
            <person name="Klute M."/>
            <person name="Malik S.-B."/>
            <person name="Pightling A."/>
            <person name="Rachubinski R."/>
            <person name="Salas D."/>
            <person name="Schlacht A."/>
            <person name="Suga H."/>
            <person name="Archibald J."/>
            <person name="Ball S.G."/>
            <person name="Clark G."/>
            <person name="Dacks J."/>
            <person name="Van Der Giezen M."/>
            <person name="Tsaousis A."/>
            <person name="Roger A."/>
        </authorList>
    </citation>
    <scope>NUCLEOTIDE SEQUENCE [LARGE SCALE GENOMIC DNA]</scope>
    <source>
        <strain evidence="5">ATCC 50177 / NandII</strain>
    </source>
</reference>
<comment type="caution">
    <text evidence="4">The sequence shown here is derived from an EMBL/GenBank/DDBJ whole genome shotgun (WGS) entry which is preliminary data.</text>
</comment>
<evidence type="ECO:0000256" key="1">
    <source>
        <dbReference type="ARBA" id="ARBA00010797"/>
    </source>
</evidence>
<keyword evidence="5" id="KW-1185">Reference proteome</keyword>
<comment type="similarity">
    <text evidence="1">Belongs to the bacterial ribosomal protein bL27 family.</text>
</comment>
<dbReference type="PANTHER" id="PTHR15893:SF0">
    <property type="entry name" value="LARGE RIBOSOMAL SUBUNIT PROTEIN BL27M"/>
    <property type="match status" value="1"/>
</dbReference>
<dbReference type="PANTHER" id="PTHR15893">
    <property type="entry name" value="RIBOSOMAL PROTEIN L27"/>
    <property type="match status" value="1"/>
</dbReference>
<dbReference type="FunFam" id="2.40.50.100:FF:000060">
    <property type="entry name" value="Apicoplast ribosomal protein L27"/>
    <property type="match status" value="1"/>
</dbReference>
<evidence type="ECO:0000313" key="4">
    <source>
        <dbReference type="EMBL" id="OAO12524.1"/>
    </source>
</evidence>
<protein>
    <submittedName>
        <fullName evidence="4">50S ribosomal protein L27</fullName>
    </submittedName>
</protein>
<dbReference type="InterPro" id="IPR001684">
    <property type="entry name" value="Ribosomal_bL27"/>
</dbReference>